<name>A0A8S4DZE9_PLUXY</name>
<accession>A0A8S4DZE9</accession>
<feature type="compositionally biased region" description="Polar residues" evidence="1">
    <location>
        <begin position="478"/>
        <end position="495"/>
    </location>
</feature>
<comment type="caution">
    <text evidence="2">The sequence shown here is derived from an EMBL/GenBank/DDBJ whole genome shotgun (WGS) entry which is preliminary data.</text>
</comment>
<feature type="region of interest" description="Disordered" evidence="1">
    <location>
        <begin position="264"/>
        <end position="284"/>
    </location>
</feature>
<protein>
    <submittedName>
        <fullName evidence="2">(diamondback moth) hypothetical protein</fullName>
    </submittedName>
</protein>
<sequence>MSLPEKVALLCFIAVIISLTTISCSPRSLKKNLLKSIMSTKTADKDEETIVPLNKLNNIRPIKPIKNMLYRKFVPITRSRSEPVKEADIKPNFYDKTNQPVCPKIDAKFCRKYDFPAIEYPSFDNPDDPYGINDGAFPEVVYPLAAEDLWYPSRFKPFSTNGQPLTKSSCKCNKRPADTNNETIKKNLLRSNSNKNTPAVRGNRINRKINASTCKGKKYDNLKFLDSPKQCSLANDVKVPRKYSKNCYVAPSTISKIEQSCKTSPRMSQTTCPPSTKVNSSTVESTYSDTISNVLTTVDSSIRPTPQSNNSDLFTTVDDKITQASPESTTEQIYTITYFTTEPSFITPSSDNITQPSSTITYTTAALLPDITGSSVSSTTYSSNDNLLTLTQVSLGDDSEITSATYTLSETTPSLIATPLDSYLTTSTPYYDYVENTSALASETSSSVPLFTDSIQNENLIKSSAQTISNMQLTTTDYTDSPFATQPTTTISPKTSDTEILPSPISTDEGFTLDPDDLSENTTNNSEASVTSVLLLEKDTELPFDNLSVITSPTDPDQDGYLEPDLLQFINPVGGGGIDDI</sequence>
<evidence type="ECO:0000313" key="2">
    <source>
        <dbReference type="EMBL" id="CAG9107398.1"/>
    </source>
</evidence>
<dbReference type="EMBL" id="CAJHNJ030000010">
    <property type="protein sequence ID" value="CAG9107398.1"/>
    <property type="molecule type" value="Genomic_DNA"/>
</dbReference>
<gene>
    <name evidence="2" type="ORF">PLXY2_LOCUS4047</name>
</gene>
<dbReference type="AlphaFoldDB" id="A0A8S4DZE9"/>
<organism evidence="2 3">
    <name type="scientific">Plutella xylostella</name>
    <name type="common">Diamondback moth</name>
    <name type="synonym">Plutella maculipennis</name>
    <dbReference type="NCBI Taxonomy" id="51655"/>
    <lineage>
        <taxon>Eukaryota</taxon>
        <taxon>Metazoa</taxon>
        <taxon>Ecdysozoa</taxon>
        <taxon>Arthropoda</taxon>
        <taxon>Hexapoda</taxon>
        <taxon>Insecta</taxon>
        <taxon>Pterygota</taxon>
        <taxon>Neoptera</taxon>
        <taxon>Endopterygota</taxon>
        <taxon>Lepidoptera</taxon>
        <taxon>Glossata</taxon>
        <taxon>Ditrysia</taxon>
        <taxon>Yponomeutoidea</taxon>
        <taxon>Plutellidae</taxon>
        <taxon>Plutella</taxon>
    </lineage>
</organism>
<dbReference type="Proteomes" id="UP000653454">
    <property type="component" value="Unassembled WGS sequence"/>
</dbReference>
<feature type="region of interest" description="Disordered" evidence="1">
    <location>
        <begin position="478"/>
        <end position="502"/>
    </location>
</feature>
<evidence type="ECO:0000313" key="3">
    <source>
        <dbReference type="Proteomes" id="UP000653454"/>
    </source>
</evidence>
<evidence type="ECO:0000256" key="1">
    <source>
        <dbReference type="SAM" id="MobiDB-lite"/>
    </source>
</evidence>
<proteinExistence type="predicted"/>
<reference evidence="2" key="1">
    <citation type="submission" date="2020-11" db="EMBL/GenBank/DDBJ databases">
        <authorList>
            <person name="Whiteford S."/>
        </authorList>
    </citation>
    <scope>NUCLEOTIDE SEQUENCE</scope>
</reference>
<keyword evidence="3" id="KW-1185">Reference proteome</keyword>
<dbReference type="PROSITE" id="PS51257">
    <property type="entry name" value="PROKAR_LIPOPROTEIN"/>
    <property type="match status" value="1"/>
</dbReference>